<feature type="domain" description="PrgI-like" evidence="1">
    <location>
        <begin position="2"/>
        <end position="70"/>
    </location>
</feature>
<reference evidence="3 4" key="1">
    <citation type="journal article" date="2019" name="Int. J. Syst. Evol. Microbiol.">
        <title>The Global Catalogue of Microorganisms (GCM) 10K type strain sequencing project: providing services to taxonomists for standard genome sequencing and annotation.</title>
        <authorList>
            <consortium name="The Broad Institute Genomics Platform"/>
            <consortium name="The Broad Institute Genome Sequencing Center for Infectious Disease"/>
            <person name="Wu L."/>
            <person name="Ma J."/>
        </authorList>
    </citation>
    <scope>NUCLEOTIDE SEQUENCE [LARGE SCALE GENOMIC DNA]</scope>
    <source>
        <strain evidence="3 4">CGMCC 1.12125</strain>
    </source>
</reference>
<evidence type="ECO:0000259" key="2">
    <source>
        <dbReference type="Pfam" id="PF26593"/>
    </source>
</evidence>
<evidence type="ECO:0000313" key="3">
    <source>
        <dbReference type="EMBL" id="MFD1588114.1"/>
    </source>
</evidence>
<dbReference type="Proteomes" id="UP001597119">
    <property type="component" value="Unassembled WGS sequence"/>
</dbReference>
<dbReference type="Pfam" id="PF26592">
    <property type="entry name" value="PrgI_like"/>
    <property type="match status" value="1"/>
</dbReference>
<dbReference type="AlphaFoldDB" id="A0ABD6CDP0"/>
<evidence type="ECO:0000259" key="1">
    <source>
        <dbReference type="Pfam" id="PF26592"/>
    </source>
</evidence>
<dbReference type="Pfam" id="PF26593">
    <property type="entry name" value="TraC-like"/>
    <property type="match status" value="1"/>
</dbReference>
<name>A0ABD6CDP0_9EURY</name>
<organism evidence="3 4">
    <name type="scientific">Halorientalis brevis</name>
    <dbReference type="NCBI Taxonomy" id="1126241"/>
    <lineage>
        <taxon>Archaea</taxon>
        <taxon>Methanobacteriati</taxon>
        <taxon>Methanobacteriota</taxon>
        <taxon>Stenosarchaea group</taxon>
        <taxon>Halobacteria</taxon>
        <taxon>Halobacteriales</taxon>
        <taxon>Haloarculaceae</taxon>
        <taxon>Halorientalis</taxon>
    </lineage>
</organism>
<dbReference type="EMBL" id="JBHUDJ010000008">
    <property type="protein sequence ID" value="MFD1588114.1"/>
    <property type="molecule type" value="Genomic_DNA"/>
</dbReference>
<keyword evidence="4" id="KW-1185">Reference proteome</keyword>
<gene>
    <name evidence="3" type="ORF">ACFR9U_14110</name>
</gene>
<sequence length="308" mass="33809">MALLPGVVVVLCTQVVLPPGMQVAGYPVQALTLPVAGLAIAGGAILVAATPTYTDSLDWLGMLLGYVRSDTDQQHHEAAAATQVERIHPDHDAIERTDGALVALVHVDPPNMALATNEEWAQKATAFQEFLNTVVEFPIQIYSTTQQFPVDEYLAHYEARLDDPDVEANPQLEALIDRYVEWYRADLERRQMTIRDHYVIVPVTPDEVQFDRASVLWNLAGLPVVGLFVRAALAPAAETQQAAMIEELGQRVDRVRRGLREIDGCGSSRVAASEATELLASYWAGEDVRYDATEQVIRSQPIVGGGRQ</sequence>
<dbReference type="InterPro" id="IPR058596">
    <property type="entry name" value="TraC-like_dom"/>
</dbReference>
<protein>
    <recommendedName>
        <fullName evidence="5">PrgI family protein</fullName>
    </recommendedName>
</protein>
<proteinExistence type="predicted"/>
<evidence type="ECO:0000313" key="4">
    <source>
        <dbReference type="Proteomes" id="UP001597119"/>
    </source>
</evidence>
<accession>A0ABD6CDP0</accession>
<evidence type="ECO:0008006" key="5">
    <source>
        <dbReference type="Google" id="ProtNLM"/>
    </source>
</evidence>
<feature type="domain" description="TraC-like" evidence="2">
    <location>
        <begin position="85"/>
        <end position="285"/>
    </location>
</feature>
<comment type="caution">
    <text evidence="3">The sequence shown here is derived from an EMBL/GenBank/DDBJ whole genome shotgun (WGS) entry which is preliminary data.</text>
</comment>
<dbReference type="InterPro" id="IPR058597">
    <property type="entry name" value="PrgI-like_dom"/>
</dbReference>
<dbReference type="RefSeq" id="WP_247381787.1">
    <property type="nucleotide sequence ID" value="NZ_JALLGV010000012.1"/>
</dbReference>